<feature type="non-terminal residue" evidence="2">
    <location>
        <position position="1"/>
    </location>
</feature>
<comment type="caution">
    <text evidence="2">The sequence shown here is derived from an EMBL/GenBank/DDBJ whole genome shotgun (WGS) entry which is preliminary data.</text>
</comment>
<feature type="region of interest" description="Disordered" evidence="1">
    <location>
        <begin position="1"/>
        <end position="46"/>
    </location>
</feature>
<proteinExistence type="predicted"/>
<sequence length="129" mass="14317">SSTIDSDISDDRQSQNINRISTITLDDSESEDSTNEEPDDRLDTTYVPGRESLAEAELTSDSSHDDVAESPLRANIVRLVDYDPDEPQTATQALNGPEADNWQFQGKEEVKRKLQNEFDITDLGPASSE</sequence>
<reference evidence="2" key="1">
    <citation type="journal article" date="2021" name="G3 (Bethesda)">
        <title>Genome and transcriptome analysis of the beet armyworm Spodoptera exigua reveals targets for pest control. .</title>
        <authorList>
            <person name="Simon S."/>
            <person name="Breeschoten T."/>
            <person name="Jansen H.J."/>
            <person name="Dirks R.P."/>
            <person name="Schranz M.E."/>
            <person name="Ros V.I.D."/>
        </authorList>
    </citation>
    <scope>NUCLEOTIDE SEQUENCE</scope>
    <source>
        <strain evidence="2">TB_SE_WUR_2020</strain>
    </source>
</reference>
<dbReference type="EMBL" id="JACEFF010000620">
    <property type="protein sequence ID" value="KAH9634306.1"/>
    <property type="molecule type" value="Genomic_DNA"/>
</dbReference>
<dbReference type="AlphaFoldDB" id="A0A922SE28"/>
<gene>
    <name evidence="2" type="ORF">HF086_011566</name>
</gene>
<name>A0A922SE28_SPOEX</name>
<protein>
    <submittedName>
        <fullName evidence="2">Uncharacterized protein</fullName>
    </submittedName>
</protein>
<organism evidence="2 3">
    <name type="scientific">Spodoptera exigua</name>
    <name type="common">Beet armyworm</name>
    <name type="synonym">Noctua fulgens</name>
    <dbReference type="NCBI Taxonomy" id="7107"/>
    <lineage>
        <taxon>Eukaryota</taxon>
        <taxon>Metazoa</taxon>
        <taxon>Ecdysozoa</taxon>
        <taxon>Arthropoda</taxon>
        <taxon>Hexapoda</taxon>
        <taxon>Insecta</taxon>
        <taxon>Pterygota</taxon>
        <taxon>Neoptera</taxon>
        <taxon>Endopterygota</taxon>
        <taxon>Lepidoptera</taxon>
        <taxon>Glossata</taxon>
        <taxon>Ditrysia</taxon>
        <taxon>Noctuoidea</taxon>
        <taxon>Noctuidae</taxon>
        <taxon>Amphipyrinae</taxon>
        <taxon>Spodoptera</taxon>
    </lineage>
</organism>
<dbReference type="Proteomes" id="UP000814243">
    <property type="component" value="Unassembled WGS sequence"/>
</dbReference>
<evidence type="ECO:0000256" key="1">
    <source>
        <dbReference type="SAM" id="MobiDB-lite"/>
    </source>
</evidence>
<evidence type="ECO:0000313" key="2">
    <source>
        <dbReference type="EMBL" id="KAH9634306.1"/>
    </source>
</evidence>
<feature type="compositionally biased region" description="Acidic residues" evidence="1">
    <location>
        <begin position="26"/>
        <end position="40"/>
    </location>
</feature>
<evidence type="ECO:0000313" key="3">
    <source>
        <dbReference type="Proteomes" id="UP000814243"/>
    </source>
</evidence>
<accession>A0A922SE28</accession>